<dbReference type="Proteomes" id="UP000620633">
    <property type="component" value="Unassembled WGS sequence"/>
</dbReference>
<dbReference type="PANTHER" id="PTHR39336:SF1">
    <property type="entry name" value="PYRIDOXAMINE PHOSPHATE OXIDASE FAMILY PROTEIN (AFU_ORTHOLOGUE AFUA_6G11440)"/>
    <property type="match status" value="1"/>
</dbReference>
<dbReference type="EMBL" id="BMQO01000010">
    <property type="protein sequence ID" value="GGS30742.1"/>
    <property type="molecule type" value="Genomic_DNA"/>
</dbReference>
<sequence>MFCALRGPPLILRRYGQARAVHSADPDWADWVTLFAPLPGARQVFVLDVDPVPTSCRMAVPLMEFVQGREGLNTWASGEGADRLREYRGRKNAV</sequence>
<keyword evidence="2" id="KW-1185">Reference proteome</keyword>
<comment type="caution">
    <text evidence="1">The sequence shown here is derived from an EMBL/GenBank/DDBJ whole genome shotgun (WGS) entry which is preliminary data.</text>
</comment>
<organism evidence="1 2">
    <name type="scientific">Deinococcus knuensis</name>
    <dbReference type="NCBI Taxonomy" id="1837380"/>
    <lineage>
        <taxon>Bacteria</taxon>
        <taxon>Thermotogati</taxon>
        <taxon>Deinococcota</taxon>
        <taxon>Deinococci</taxon>
        <taxon>Deinococcales</taxon>
        <taxon>Deinococcaceae</taxon>
        <taxon>Deinococcus</taxon>
    </lineage>
</organism>
<reference evidence="2" key="1">
    <citation type="journal article" date="2019" name="Int. J. Syst. Evol. Microbiol.">
        <title>The Global Catalogue of Microorganisms (GCM) 10K type strain sequencing project: providing services to taxonomists for standard genome sequencing and annotation.</title>
        <authorList>
            <consortium name="The Broad Institute Genomics Platform"/>
            <consortium name="The Broad Institute Genome Sequencing Center for Infectious Disease"/>
            <person name="Wu L."/>
            <person name="Ma J."/>
        </authorList>
    </citation>
    <scope>NUCLEOTIDE SEQUENCE [LARGE SCALE GENOMIC DNA]</scope>
    <source>
        <strain evidence="2">JCM 31406</strain>
    </source>
</reference>
<dbReference type="PANTHER" id="PTHR39336">
    <property type="entry name" value="PYRIDOXAMINE PHOSPHATE OXIDASE FAMILY PROTEIN (AFU_ORTHOLOGUE AFUA_6G11440)"/>
    <property type="match status" value="1"/>
</dbReference>
<accession>A0ABQ2SJ00</accession>
<evidence type="ECO:0000313" key="1">
    <source>
        <dbReference type="EMBL" id="GGS30742.1"/>
    </source>
</evidence>
<proteinExistence type="predicted"/>
<protein>
    <submittedName>
        <fullName evidence="1">Uncharacterized protein</fullName>
    </submittedName>
</protein>
<gene>
    <name evidence="1" type="ORF">GCM10008961_23180</name>
</gene>
<name>A0ABQ2SJ00_9DEIO</name>
<evidence type="ECO:0000313" key="2">
    <source>
        <dbReference type="Proteomes" id="UP000620633"/>
    </source>
</evidence>